<protein>
    <submittedName>
        <fullName evidence="1">Acetamidase/formamidase family protein</fullName>
    </submittedName>
</protein>
<comment type="caution">
    <text evidence="1">The sequence shown here is derived from an EMBL/GenBank/DDBJ whole genome shotgun (WGS) entry which is preliminary data.</text>
</comment>
<name>A0AAE3MIG3_9FLAO</name>
<dbReference type="Gene3D" id="3.10.28.20">
    <property type="entry name" value="Acetamidase/Formamidase-like domains"/>
    <property type="match status" value="1"/>
</dbReference>
<dbReference type="AlphaFoldDB" id="A0AAE3MIG3"/>
<accession>A0AAE3MIG3</accession>
<evidence type="ECO:0000313" key="1">
    <source>
        <dbReference type="EMBL" id="MCX2718024.1"/>
    </source>
</evidence>
<dbReference type="InterPro" id="IPR004304">
    <property type="entry name" value="FmdA_AmdA"/>
</dbReference>
<dbReference type="GO" id="GO:0016811">
    <property type="term" value="F:hydrolase activity, acting on carbon-nitrogen (but not peptide) bonds, in linear amides"/>
    <property type="evidence" value="ECO:0007669"/>
    <property type="project" value="InterPro"/>
</dbReference>
<gene>
    <name evidence="1" type="ORF">OO016_00295</name>
</gene>
<dbReference type="RefSeq" id="WP_266009971.1">
    <property type="nucleotide sequence ID" value="NZ_JAPFQP010000001.1"/>
</dbReference>
<dbReference type="SUPFAM" id="SSF141130">
    <property type="entry name" value="Acetamidase/Formamidase-like"/>
    <property type="match status" value="1"/>
</dbReference>
<evidence type="ECO:0000313" key="2">
    <source>
        <dbReference type="Proteomes" id="UP001207116"/>
    </source>
</evidence>
<dbReference type="EMBL" id="JAPFQP010000001">
    <property type="protein sequence ID" value="MCX2718024.1"/>
    <property type="molecule type" value="Genomic_DNA"/>
</dbReference>
<dbReference type="PANTHER" id="PTHR31891">
    <property type="entry name" value="FORMAMIDASE C869.04-RELATED"/>
    <property type="match status" value="1"/>
</dbReference>
<keyword evidence="2" id="KW-1185">Reference proteome</keyword>
<dbReference type="Proteomes" id="UP001207116">
    <property type="component" value="Unassembled WGS sequence"/>
</dbReference>
<dbReference type="PANTHER" id="PTHR31891:SF1">
    <property type="entry name" value="FORMAMIDASE C869.04-RELATED"/>
    <property type="match status" value="1"/>
</dbReference>
<organism evidence="1 2">
    <name type="scientific">Lentiprolixibacter aurantiacus</name>
    <dbReference type="NCBI Taxonomy" id="2993939"/>
    <lineage>
        <taxon>Bacteria</taxon>
        <taxon>Pseudomonadati</taxon>
        <taxon>Bacteroidota</taxon>
        <taxon>Flavobacteriia</taxon>
        <taxon>Flavobacteriales</taxon>
        <taxon>Flavobacteriaceae</taxon>
        <taxon>Lentiprolixibacter</taxon>
    </lineage>
</organism>
<proteinExistence type="predicted"/>
<dbReference type="Pfam" id="PF03069">
    <property type="entry name" value="FmdA_AmdA"/>
    <property type="match status" value="2"/>
</dbReference>
<dbReference type="Gene3D" id="2.60.120.580">
    <property type="entry name" value="Acetamidase/Formamidase-like domains"/>
    <property type="match status" value="2"/>
</dbReference>
<reference evidence="1" key="1">
    <citation type="submission" date="2022-11" db="EMBL/GenBank/DDBJ databases">
        <title>The characterization of three novel Bacteroidetes species and genomic analysis of their roles in tidal elemental geochemical cycles.</title>
        <authorList>
            <person name="Ma K.-J."/>
        </authorList>
    </citation>
    <scope>NUCLEOTIDE SEQUENCE</scope>
    <source>
        <strain evidence="1">M415</strain>
    </source>
</reference>
<sequence length="334" mass="36639">MKKILLYSLVITPLFACKNDTVSEPTVMPEEVLPKAEYTLTTDKTHDKFSSTIPHQLQVPDGSVVEVFTLEATGGQLNLNSTQEDFDNVDMDKIHTLTGPIYVEGAQAGDVLAVEILDLEPGDWGWTGMGPDFGFLAGEWETHGFKTYALDKENNRVNFSENISIPLKPFLGVIGVAPPTEEMLVTFPPRANGGNMDDPNMIKGTTVYLPVFVEGALLSVGDSHAVQGLGEVVGTAVECDMRALLRISVLKDKKIEEPQYETDEYYATTGYGTTIDEAAKKATKYMISHISETYGMSEGDAYMLCSLIGDLKIAEVVDMPHMLVTMHIPKDVFK</sequence>